<dbReference type="RefSeq" id="WP_281812455.1">
    <property type="nucleotide sequence ID" value="NZ_BRLB01000001.1"/>
</dbReference>
<accession>A0A9W5Y7K0</accession>
<dbReference type="Pfam" id="PF13360">
    <property type="entry name" value="PQQ_2"/>
    <property type="match status" value="2"/>
</dbReference>
<dbReference type="Gene3D" id="2.140.10.10">
    <property type="entry name" value="Quinoprotein alcohol dehydrogenase-like superfamily"/>
    <property type="match status" value="1"/>
</dbReference>
<keyword evidence="3" id="KW-1185">Reference proteome</keyword>
<dbReference type="SUPFAM" id="SSF50998">
    <property type="entry name" value="Quinoprotein alcohol dehydrogenase-like"/>
    <property type="match status" value="3"/>
</dbReference>
<evidence type="ECO:0000313" key="2">
    <source>
        <dbReference type="EMBL" id="GKX28312.1"/>
    </source>
</evidence>
<dbReference type="InterPro" id="IPR002372">
    <property type="entry name" value="PQQ_rpt_dom"/>
</dbReference>
<reference evidence="2" key="1">
    <citation type="submission" date="2022-06" db="EMBL/GenBank/DDBJ databases">
        <title>Vallitalea longa sp. nov., an anaerobic bacterium isolated from marine sediment.</title>
        <authorList>
            <person name="Hirano S."/>
            <person name="Terahara T."/>
            <person name="Mori K."/>
            <person name="Hamada M."/>
            <person name="Matsumoto R."/>
            <person name="Kobayashi T."/>
        </authorList>
    </citation>
    <scope>NUCLEOTIDE SEQUENCE</scope>
    <source>
        <strain evidence="2">SH18-1</strain>
    </source>
</reference>
<dbReference type="EMBL" id="BRLB01000001">
    <property type="protein sequence ID" value="GKX28312.1"/>
    <property type="molecule type" value="Genomic_DNA"/>
</dbReference>
<dbReference type="AlphaFoldDB" id="A0A9W5Y7K0"/>
<proteinExistence type="predicted"/>
<dbReference type="Gene3D" id="2.130.10.10">
    <property type="entry name" value="YVTN repeat-like/Quinoprotein amine dehydrogenase"/>
    <property type="match status" value="3"/>
</dbReference>
<name>A0A9W5Y7K0_9FIRM</name>
<dbReference type="SMART" id="SM00564">
    <property type="entry name" value="PQQ"/>
    <property type="match status" value="10"/>
</dbReference>
<dbReference type="InterPro" id="IPR011047">
    <property type="entry name" value="Quinoprotein_ADH-like_sf"/>
</dbReference>
<evidence type="ECO:0000259" key="1">
    <source>
        <dbReference type="Pfam" id="PF13360"/>
    </source>
</evidence>
<feature type="domain" description="Pyrrolo-quinoline quinone repeat" evidence="1">
    <location>
        <begin position="304"/>
        <end position="486"/>
    </location>
</feature>
<protein>
    <recommendedName>
        <fullName evidence="1">Pyrrolo-quinoline quinone repeat domain-containing protein</fullName>
    </recommendedName>
</protein>
<feature type="domain" description="Pyrrolo-quinoline quinone repeat" evidence="1">
    <location>
        <begin position="610"/>
        <end position="825"/>
    </location>
</feature>
<dbReference type="InterPro" id="IPR018391">
    <property type="entry name" value="PQQ_b-propeller_rpt"/>
</dbReference>
<dbReference type="PANTHER" id="PTHR34512:SF30">
    <property type="entry name" value="OUTER MEMBRANE PROTEIN ASSEMBLY FACTOR BAMB"/>
    <property type="match status" value="1"/>
</dbReference>
<comment type="caution">
    <text evidence="2">The sequence shown here is derived from an EMBL/GenBank/DDBJ whole genome shotgun (WGS) entry which is preliminary data.</text>
</comment>
<dbReference type="PANTHER" id="PTHR34512">
    <property type="entry name" value="CELL SURFACE PROTEIN"/>
    <property type="match status" value="1"/>
</dbReference>
<sequence length="870" mass="97864">MDNFVKCNDIEIDQIRQNIKTVKTNKENYEKRAILLKLWVCMLQQQGANMEEYLHVDEDLARLSNYSFLFDDSIDTSLSKEEENELFSVIDEGYTILENIQNNLSDYQPDMTKIPFKGGPKEDIEWALYHGNIHHTGSTGAYGPSEGELNFRLPVGLGWESQPVVEDGVVYVSSPGMRNILYGYDINSGKEVFRANQITSLKGDQLYGTPCNSSTPKIINDHILIRDMGSRGNSGDTKYISVINKKTGDIDRKIEASHIDYRYGYAQFDANEKFIVYPHGIHDIEDTPPVNQQLNTIVCKEFKTGKKRWSFNIGETFSEPLIYENVVIATTRSGYVYALKLNGNYPPASAERIKWEFKASGEVNRKVTAYDNKIIFGDNAGLVYCLDAKDGSLIWKYETDEKRENVFRYFGSPLIENEKVYIPCANSKLYCLDLSNGDLVDTVKGKDSLRSKPVIIDSNIYFTDFSGNLYCADNNGNLLFTKKISTHPIYADLTKYEDKILVNDSSLYLNVYDKDGNEVFKQSLIGSFIDKDGYRIYTEQIAGGAYYQSKPTAADGKLFFGTPSRFLYAVDAETGETIWKNEIGGAISASPVCYNGKIYIGQQGGEDEYYCFDAKTGDLVWTQSIGWVWGSCNADEGRIYIPGIDGFVNCLDAETGNIIWRYRTQRSTCTEPVIDGDFVYFGGWDHYLYAFDKTNGKLRWKFQLSGGSDSGAPVAYEGKIYLPIGGDKFRCLDGKTGKVLWEFGEPGMIFNITAAYHEGKVFLSSWHGLGIGGICLIAMIYCLDANTGELIWKHEGGGLAGPVIGAGKKVYFGSVSTPYVYCVDEDGNSDGTTTCYWRFRMENKLEEPTPCIYKNKLYVLSSDGYIYSIK</sequence>
<organism evidence="2 3">
    <name type="scientific">Vallitalea longa</name>
    <dbReference type="NCBI Taxonomy" id="2936439"/>
    <lineage>
        <taxon>Bacteria</taxon>
        <taxon>Bacillati</taxon>
        <taxon>Bacillota</taxon>
        <taxon>Clostridia</taxon>
        <taxon>Lachnospirales</taxon>
        <taxon>Vallitaleaceae</taxon>
        <taxon>Vallitalea</taxon>
    </lineage>
</organism>
<dbReference type="Proteomes" id="UP001144256">
    <property type="component" value="Unassembled WGS sequence"/>
</dbReference>
<evidence type="ECO:0000313" key="3">
    <source>
        <dbReference type="Proteomes" id="UP001144256"/>
    </source>
</evidence>
<gene>
    <name evidence="2" type="ORF">SH1V18_07920</name>
</gene>
<dbReference type="InterPro" id="IPR015943">
    <property type="entry name" value="WD40/YVTN_repeat-like_dom_sf"/>
</dbReference>